<feature type="coiled-coil region" evidence="1">
    <location>
        <begin position="195"/>
        <end position="246"/>
    </location>
</feature>
<sequence length="250" mass="29837">MTENRVSKYLLYAFGEIVLVVIGILIALQVNNWNEERKERRVEKKYFHNLKNDLYTDMEKLEYMIGISQDKVEAAKRVKRKADRDSIGSLYDFSRDLMDLIFVDEFRPDQNTYEEMKSAGNFSSMKNDSLKLKLINLKKTYTEIASAQEHMRYDFNVFLEDFEHYVDWGRYYDLNRSDIPNLVLVYDSVNITKHAEDMKAEVRDLLRNKVFLNNIFLLEINYSYNLNTLKNTRQQITEIIDILDEELSRE</sequence>
<dbReference type="EMBL" id="JAABOP010000001">
    <property type="protein sequence ID" value="NER10011.1"/>
    <property type="molecule type" value="Genomic_DNA"/>
</dbReference>
<evidence type="ECO:0000256" key="2">
    <source>
        <dbReference type="SAM" id="Phobius"/>
    </source>
</evidence>
<protein>
    <submittedName>
        <fullName evidence="3">Uncharacterized protein</fullName>
    </submittedName>
</protein>
<keyword evidence="1" id="KW-0175">Coiled coil</keyword>
<dbReference type="AlphaFoldDB" id="A0A6P0U9N8"/>
<dbReference type="InterPro" id="IPR045749">
    <property type="entry name" value="DUF6090"/>
</dbReference>
<organism evidence="3 4">
    <name type="scientific">Muriicola jejuensis</name>
    <dbReference type="NCBI Taxonomy" id="504488"/>
    <lineage>
        <taxon>Bacteria</taxon>
        <taxon>Pseudomonadati</taxon>
        <taxon>Bacteroidota</taxon>
        <taxon>Flavobacteriia</taxon>
        <taxon>Flavobacteriales</taxon>
        <taxon>Flavobacteriaceae</taxon>
        <taxon>Muriicola</taxon>
    </lineage>
</organism>
<keyword evidence="2" id="KW-1133">Transmembrane helix</keyword>
<proteinExistence type="predicted"/>
<name>A0A6P0U9N8_9FLAO</name>
<reference evidence="3 4" key="1">
    <citation type="submission" date="2020-01" db="EMBL/GenBank/DDBJ databases">
        <title>Muriicola jejuensis KCTC 22299.</title>
        <authorList>
            <person name="Wang G."/>
        </authorList>
    </citation>
    <scope>NUCLEOTIDE SEQUENCE [LARGE SCALE GENOMIC DNA]</scope>
    <source>
        <strain evidence="3 4">KCTC 22299</strain>
    </source>
</reference>
<keyword evidence="4" id="KW-1185">Reference proteome</keyword>
<evidence type="ECO:0000313" key="4">
    <source>
        <dbReference type="Proteomes" id="UP000468443"/>
    </source>
</evidence>
<accession>A0A6P0U9N8</accession>
<gene>
    <name evidence="3" type="ORF">GWK09_05755</name>
</gene>
<keyword evidence="2" id="KW-0812">Transmembrane</keyword>
<evidence type="ECO:0000256" key="1">
    <source>
        <dbReference type="SAM" id="Coils"/>
    </source>
</evidence>
<evidence type="ECO:0000313" key="3">
    <source>
        <dbReference type="EMBL" id="NER10011.1"/>
    </source>
</evidence>
<comment type="caution">
    <text evidence="3">The sequence shown here is derived from an EMBL/GenBank/DDBJ whole genome shotgun (WGS) entry which is preliminary data.</text>
</comment>
<feature type="transmembrane region" description="Helical" evidence="2">
    <location>
        <begin position="9"/>
        <end position="30"/>
    </location>
</feature>
<dbReference type="Pfam" id="PF19578">
    <property type="entry name" value="DUF6090"/>
    <property type="match status" value="1"/>
</dbReference>
<keyword evidence="2" id="KW-0472">Membrane</keyword>
<dbReference type="Proteomes" id="UP000468443">
    <property type="component" value="Unassembled WGS sequence"/>
</dbReference>